<dbReference type="eggNOG" id="ENOG502QSYG">
    <property type="taxonomic scope" value="Eukaryota"/>
</dbReference>
<dbReference type="PANTHER" id="PTHR31642:SF324">
    <property type="entry name" value="SPERMIDINE HYDROXYCINNAMOYL TRANSFERASE"/>
    <property type="match status" value="1"/>
</dbReference>
<organism evidence="2 3">
    <name type="scientific">Morus notabilis</name>
    <dbReference type="NCBI Taxonomy" id="981085"/>
    <lineage>
        <taxon>Eukaryota</taxon>
        <taxon>Viridiplantae</taxon>
        <taxon>Streptophyta</taxon>
        <taxon>Embryophyta</taxon>
        <taxon>Tracheophyta</taxon>
        <taxon>Spermatophyta</taxon>
        <taxon>Magnoliopsida</taxon>
        <taxon>eudicotyledons</taxon>
        <taxon>Gunneridae</taxon>
        <taxon>Pentapetalae</taxon>
        <taxon>rosids</taxon>
        <taxon>fabids</taxon>
        <taxon>Rosales</taxon>
        <taxon>Moraceae</taxon>
        <taxon>Moreae</taxon>
        <taxon>Morus</taxon>
    </lineage>
</organism>
<sequence length="469" mass="53905">MKLSIKHFCMVRPIHEPTCKGRQSLSELDQINSLTHTQVIYFYQSPKIWLTPSEAVFNSLRDSLRRVLVPFYPLAGRLRWTLNDHHKGRLELDCDGRGVAFFEVEFDVELVEFGDFAPSTPNYQNLFPSIDCSVPIHELPVLFVQLTRFKCGGISLSLSFSHVVADGLSMAHFVTEWARVSREEPMQKMPCHVRNPSRITRTTRVFDHSTDFLYLPRLLIEKPTSDDHQEVKNMIERTVISLKLSKYQVEKLRKFASDNIQNDEGKRVVYTRYEVLAAHIWRCMTKVRKNKDEQETTNIVTIDARRRLEPAALPEEYFGNAIFDVKARSLAGDLVAKPLGYGASRIREAIEKVTNEYVLSAIDFIKNQQDLSRFRYLYSLFVENNINLLGNPNVAVTNWVNLPAYGIDFGWGKEIYFGPGNLEIDGDSVLFRDNVSGDIGSLIVVLCLQVDHVDDFKKHFYKEILDSSL</sequence>
<gene>
    <name evidence="2" type="ORF">L484_016741</name>
</gene>
<dbReference type="OrthoDB" id="671439at2759"/>
<evidence type="ECO:0000313" key="3">
    <source>
        <dbReference type="Proteomes" id="UP000030645"/>
    </source>
</evidence>
<dbReference type="PANTHER" id="PTHR31642">
    <property type="entry name" value="TRICHOTHECENE 3-O-ACETYLTRANSFERASE"/>
    <property type="match status" value="1"/>
</dbReference>
<dbReference type="Gene3D" id="3.30.559.10">
    <property type="entry name" value="Chloramphenicol acetyltransferase-like domain"/>
    <property type="match status" value="2"/>
</dbReference>
<dbReference type="STRING" id="981085.W9R3L7"/>
<dbReference type="Pfam" id="PF02458">
    <property type="entry name" value="Transferase"/>
    <property type="match status" value="1"/>
</dbReference>
<protein>
    <submittedName>
        <fullName evidence="2">Hydroxycinnamoyl-Coenzyme A shikimate/quinate hydroxycinnamoyltransferase</fullName>
    </submittedName>
</protein>
<dbReference type="KEGG" id="mnt:21399777"/>
<keyword evidence="2" id="KW-0808">Transferase</keyword>
<dbReference type="EMBL" id="KE344236">
    <property type="protein sequence ID" value="EXB55374.1"/>
    <property type="molecule type" value="Genomic_DNA"/>
</dbReference>
<dbReference type="InterPro" id="IPR050317">
    <property type="entry name" value="Plant_Fungal_Acyltransferase"/>
</dbReference>
<keyword evidence="3" id="KW-1185">Reference proteome</keyword>
<dbReference type="InterPro" id="IPR023213">
    <property type="entry name" value="CAT-like_dom_sf"/>
</dbReference>
<accession>W9R3L7</accession>
<evidence type="ECO:0000256" key="1">
    <source>
        <dbReference type="ARBA" id="ARBA00009861"/>
    </source>
</evidence>
<dbReference type="Proteomes" id="UP000030645">
    <property type="component" value="Unassembled WGS sequence"/>
</dbReference>
<name>W9R3L7_9ROSA</name>
<comment type="similarity">
    <text evidence="1">Belongs to the plant acyltransferase family.</text>
</comment>
<proteinExistence type="inferred from homology"/>
<evidence type="ECO:0000313" key="2">
    <source>
        <dbReference type="EMBL" id="EXB55374.1"/>
    </source>
</evidence>
<dbReference type="GO" id="GO:0016747">
    <property type="term" value="F:acyltransferase activity, transferring groups other than amino-acyl groups"/>
    <property type="evidence" value="ECO:0007669"/>
    <property type="project" value="TreeGrafter"/>
</dbReference>
<reference evidence="3" key="1">
    <citation type="submission" date="2013-01" db="EMBL/GenBank/DDBJ databases">
        <title>Draft Genome Sequence of a Mulberry Tree, Morus notabilis C.K. Schneid.</title>
        <authorList>
            <person name="He N."/>
            <person name="Zhao S."/>
        </authorList>
    </citation>
    <scope>NUCLEOTIDE SEQUENCE</scope>
</reference>
<dbReference type="AlphaFoldDB" id="W9R3L7"/>